<evidence type="ECO:0000256" key="2">
    <source>
        <dbReference type="ARBA" id="ARBA00004613"/>
    </source>
</evidence>
<accession>A0ABT0B4V5</accession>
<dbReference type="SUPFAM" id="SSF53335">
    <property type="entry name" value="S-adenosyl-L-methionine-dependent methyltransferases"/>
    <property type="match status" value="1"/>
</dbReference>
<evidence type="ECO:0000256" key="3">
    <source>
        <dbReference type="ARBA" id="ARBA00010973"/>
    </source>
</evidence>
<dbReference type="InterPro" id="IPR001173">
    <property type="entry name" value="Glyco_trans_2-like"/>
</dbReference>
<dbReference type="Gene3D" id="3.20.20.370">
    <property type="entry name" value="Glycoside hydrolase/deacetylase"/>
    <property type="match status" value="1"/>
</dbReference>
<dbReference type="CDD" id="cd02440">
    <property type="entry name" value="AdoMet_MTases"/>
    <property type="match status" value="1"/>
</dbReference>
<name>A0ABT0B4V5_9SPHN</name>
<evidence type="ECO:0000256" key="6">
    <source>
        <dbReference type="ARBA" id="ARBA00032976"/>
    </source>
</evidence>
<comment type="similarity">
    <text evidence="3">Belongs to the polysaccharide deacetylase family.</text>
</comment>
<evidence type="ECO:0000256" key="4">
    <source>
        <dbReference type="ARBA" id="ARBA00020071"/>
    </source>
</evidence>
<comment type="caution">
    <text evidence="8">The sequence shown here is derived from an EMBL/GenBank/DDBJ whole genome shotgun (WGS) entry which is preliminary data.</text>
</comment>
<dbReference type="PANTHER" id="PTHR34216">
    <property type="match status" value="1"/>
</dbReference>
<dbReference type="Gene3D" id="3.40.50.150">
    <property type="entry name" value="Vaccinia Virus protein VP39"/>
    <property type="match status" value="1"/>
</dbReference>
<evidence type="ECO:0000313" key="9">
    <source>
        <dbReference type="Proteomes" id="UP001162880"/>
    </source>
</evidence>
<comment type="subcellular location">
    <subcellularLocation>
        <location evidence="2">Secreted</location>
    </subcellularLocation>
</comment>
<dbReference type="PANTHER" id="PTHR34216:SF3">
    <property type="entry name" value="POLY-BETA-1,6-N-ACETYL-D-GLUCOSAMINE N-DEACETYLASE"/>
    <property type="match status" value="1"/>
</dbReference>
<dbReference type="Gene3D" id="3.90.550.10">
    <property type="entry name" value="Spore Coat Polysaccharide Biosynthesis Protein SpsA, Chain A"/>
    <property type="match status" value="1"/>
</dbReference>
<dbReference type="InterPro" id="IPR002509">
    <property type="entry name" value="NODB_dom"/>
</dbReference>
<dbReference type="InterPro" id="IPR051398">
    <property type="entry name" value="Polysacch_Deacetylase"/>
</dbReference>
<keyword evidence="9" id="KW-1185">Reference proteome</keyword>
<dbReference type="Pfam" id="PF00535">
    <property type="entry name" value="Glycos_transf_2"/>
    <property type="match status" value="1"/>
</dbReference>
<dbReference type="Pfam" id="PF05401">
    <property type="entry name" value="NodS"/>
    <property type="match status" value="1"/>
</dbReference>
<dbReference type="InterPro" id="IPR029063">
    <property type="entry name" value="SAM-dependent_MTases_sf"/>
</dbReference>
<keyword evidence="8" id="KW-0808">Transferase</keyword>
<reference evidence="8" key="1">
    <citation type="submission" date="2022-03" db="EMBL/GenBank/DDBJ databases">
        <title>Identification of a novel bacterium isolated from mangrove sediments.</title>
        <authorList>
            <person name="Pan X."/>
        </authorList>
    </citation>
    <scope>NUCLEOTIDE SEQUENCE</scope>
    <source>
        <strain evidence="8">B2580</strain>
    </source>
</reference>
<dbReference type="SUPFAM" id="SSF88713">
    <property type="entry name" value="Glycoside hydrolase/deacetylase"/>
    <property type="match status" value="1"/>
</dbReference>
<dbReference type="InterPro" id="IPR008715">
    <property type="entry name" value="SAM-MeTfrase_NodS-like"/>
</dbReference>
<dbReference type="Proteomes" id="UP001162880">
    <property type="component" value="Unassembled WGS sequence"/>
</dbReference>
<dbReference type="RefSeq" id="WP_243995439.1">
    <property type="nucleotide sequence ID" value="NZ_JALHLE010000027.1"/>
</dbReference>
<dbReference type="InterPro" id="IPR029044">
    <property type="entry name" value="Nucleotide-diphossugar_trans"/>
</dbReference>
<sequence>MPSVSVIIPAYNASATIDRTVESLLRQTMPDWEALVIDDGSTDSTATTVQRHAAQDPRIKLTKQKNAGASAARNTGLAGAQGTWIQFLDADDELSPDHFAVMLEAAQAAPQAGLLHCGWRRIRDNAPWWTAHPAEQLDNPFAVTARSCPFAIHAAFTRSETIRSAGGFDSTLRICEDWDLWQRIARMGTVFRAVPDLCVDVHVRAGSLSSDLIRHLEDGLRVVRVGHQADPRINCAAPAHAEGEPAAGLQDAVWSHALWVAGAAIGRNIDPVAVLARVPEPLDPSLDAGMASSILEDAMVVGAFATSPPWPELWPRVDAGVRQLANWLDEQDQEANLGSRILSVLSMRILDQVGGTRPLTIGSAHLEVVDLGCAIRNISQPGCERLRCVVLFQDRELCRFDAAIFGGMSGEALAAAIRARVDSAALREDLARLRLRQGPLRRWKGRFRSRHNTIRLWRAYARACLKRDTRAGRWPYANVLDLLYDAAPAYPGLQALDGEVERIIAEECEKARSQKPAHSDEARNLKWGIPGKAIDYAEEAFWEHLYSDENPWDYKGNAYEAMKYGQTLALTGGRRFGRALELACAEGEFTKRLAEVCDEVLATDISEAAVERAGKALSAYPGVTARRLNLLTDDIPGTFDLIVCSEVLYYLPDLDAVCAFASKAAQHLNPGGLLVMANANLLVDDPDVTGFNWAHTFGGKTIGDAFTSEPALALTKDVRMPLYRLQCFERVAADAPPAPEIRDGNMAYPLPRRIAEQVVWRGGRQAPVASSWNPFPVLMYHRIADDGPENLAQWRTSPSAFAAQLAWLRDNGFTGITLERLHAVFAAGEPLPERAVVITFDDATRDFMDSALPLLHRFGFPSVLYVPTRAVGKCADWDSRHGPPAPILDWTEIASLAYCDVTIGAHSVRHVPLTGMSPEELVREMAGSKAILEARLEREITSFAYPFGAFDPAIRGMAARCGYSSAVTCVDGLVNADADALALCRQEVRGGIGLDEFAVLVGR</sequence>
<dbReference type="Pfam" id="PF01522">
    <property type="entry name" value="Polysacc_deac_1"/>
    <property type="match status" value="1"/>
</dbReference>
<keyword evidence="8" id="KW-0328">Glycosyltransferase</keyword>
<dbReference type="CDD" id="cd10918">
    <property type="entry name" value="CE4_NodB_like_5s_6s"/>
    <property type="match status" value="1"/>
</dbReference>
<feature type="domain" description="NodB homology" evidence="7">
    <location>
        <begin position="834"/>
        <end position="1003"/>
    </location>
</feature>
<evidence type="ECO:0000259" key="7">
    <source>
        <dbReference type="PROSITE" id="PS51677"/>
    </source>
</evidence>
<proteinExistence type="inferred from homology"/>
<comment type="function">
    <text evidence="1">Is involved in generating a small heat-stable compound (Nod), an acylated oligomer of N-acetylglucosamine, that stimulates mitosis in various plant protoplasts.</text>
</comment>
<dbReference type="GO" id="GO:0016757">
    <property type="term" value="F:glycosyltransferase activity"/>
    <property type="evidence" value="ECO:0007669"/>
    <property type="project" value="UniProtKB-KW"/>
</dbReference>
<gene>
    <name evidence="8" type="ORF">MTR64_15985</name>
</gene>
<dbReference type="InterPro" id="IPR011330">
    <property type="entry name" value="Glyco_hydro/deAcase_b/a-brl"/>
</dbReference>
<evidence type="ECO:0000256" key="5">
    <source>
        <dbReference type="ARBA" id="ARBA00022729"/>
    </source>
</evidence>
<dbReference type="SUPFAM" id="SSF53448">
    <property type="entry name" value="Nucleotide-diphospho-sugar transferases"/>
    <property type="match status" value="1"/>
</dbReference>
<dbReference type="PROSITE" id="PS51677">
    <property type="entry name" value="NODB"/>
    <property type="match status" value="1"/>
</dbReference>
<dbReference type="EMBL" id="JALHLE010000027">
    <property type="protein sequence ID" value="MCJ2180070.1"/>
    <property type="molecule type" value="Genomic_DNA"/>
</dbReference>
<protein>
    <recommendedName>
        <fullName evidence="4">Chitooligosaccharide deacetylase</fullName>
    </recommendedName>
    <alternativeName>
        <fullName evidence="6">Nodulation protein B</fullName>
    </alternativeName>
</protein>
<evidence type="ECO:0000313" key="8">
    <source>
        <dbReference type="EMBL" id="MCJ2180070.1"/>
    </source>
</evidence>
<organism evidence="8 9">
    <name type="scientific">Novosphingobium album</name>
    <name type="common">ex Hu et al. 2023</name>
    <dbReference type="NCBI Taxonomy" id="2930093"/>
    <lineage>
        <taxon>Bacteria</taxon>
        <taxon>Pseudomonadati</taxon>
        <taxon>Pseudomonadota</taxon>
        <taxon>Alphaproteobacteria</taxon>
        <taxon>Sphingomonadales</taxon>
        <taxon>Sphingomonadaceae</taxon>
        <taxon>Novosphingobium</taxon>
    </lineage>
</organism>
<evidence type="ECO:0000256" key="1">
    <source>
        <dbReference type="ARBA" id="ARBA00003236"/>
    </source>
</evidence>
<keyword evidence="5" id="KW-0732">Signal</keyword>